<keyword evidence="3" id="KW-0808">Transferase</keyword>
<evidence type="ECO:0000256" key="1">
    <source>
        <dbReference type="SAM" id="Coils"/>
    </source>
</evidence>
<evidence type="ECO:0000259" key="2">
    <source>
        <dbReference type="Pfam" id="PF00535"/>
    </source>
</evidence>
<dbReference type="CDD" id="cd00761">
    <property type="entry name" value="Glyco_tranf_GTA_type"/>
    <property type="match status" value="1"/>
</dbReference>
<dbReference type="PANTHER" id="PTHR12526">
    <property type="entry name" value="GLYCOSYLTRANSFERASE"/>
    <property type="match status" value="1"/>
</dbReference>
<keyword evidence="1" id="KW-0175">Coiled coil</keyword>
<organism evidence="3 4">
    <name type="scientific">Variovorax boronicumulans</name>
    <dbReference type="NCBI Taxonomy" id="436515"/>
    <lineage>
        <taxon>Bacteria</taxon>
        <taxon>Pseudomonadati</taxon>
        <taxon>Pseudomonadota</taxon>
        <taxon>Betaproteobacteria</taxon>
        <taxon>Burkholderiales</taxon>
        <taxon>Comamonadaceae</taxon>
        <taxon>Variovorax</taxon>
    </lineage>
</organism>
<feature type="domain" description="Glycosyltransferase 2-like" evidence="2">
    <location>
        <begin position="522"/>
        <end position="655"/>
    </location>
</feature>
<dbReference type="Pfam" id="PF13489">
    <property type="entry name" value="Methyltransf_23"/>
    <property type="match status" value="1"/>
</dbReference>
<dbReference type="InterPro" id="IPR001173">
    <property type="entry name" value="Glyco_trans_2-like"/>
</dbReference>
<proteinExistence type="predicted"/>
<dbReference type="Proteomes" id="UP001242045">
    <property type="component" value="Unassembled WGS sequence"/>
</dbReference>
<dbReference type="Gene3D" id="3.90.550.10">
    <property type="entry name" value="Spore Coat Polysaccharide Biosynthesis Protein SpsA, Chain A"/>
    <property type="match status" value="1"/>
</dbReference>
<dbReference type="SUPFAM" id="SSF53756">
    <property type="entry name" value="UDP-Glycosyltransferase/glycogen phosphorylase"/>
    <property type="match status" value="1"/>
</dbReference>
<dbReference type="PANTHER" id="PTHR12526:SF630">
    <property type="entry name" value="GLYCOSYLTRANSFERASE"/>
    <property type="match status" value="1"/>
</dbReference>
<keyword evidence="3" id="KW-0489">Methyltransferase</keyword>
<dbReference type="RefSeq" id="WP_307686349.1">
    <property type="nucleotide sequence ID" value="NZ_JAUSRD010000014.1"/>
</dbReference>
<name>A0AAW8D712_9BURK</name>
<dbReference type="EMBL" id="JAUSRD010000014">
    <property type="protein sequence ID" value="MDP9895812.1"/>
    <property type="molecule type" value="Genomic_DNA"/>
</dbReference>
<evidence type="ECO:0000313" key="4">
    <source>
        <dbReference type="Proteomes" id="UP001242045"/>
    </source>
</evidence>
<dbReference type="InterPro" id="IPR029044">
    <property type="entry name" value="Nucleotide-diphossugar_trans"/>
</dbReference>
<accession>A0AAW8D712</accession>
<dbReference type="InterPro" id="IPR029063">
    <property type="entry name" value="SAM-dependent_MTases_sf"/>
</dbReference>
<dbReference type="GO" id="GO:0032259">
    <property type="term" value="P:methylation"/>
    <property type="evidence" value="ECO:0007669"/>
    <property type="project" value="UniProtKB-KW"/>
</dbReference>
<dbReference type="CDD" id="cd02440">
    <property type="entry name" value="AdoMet_MTases"/>
    <property type="match status" value="1"/>
</dbReference>
<dbReference type="SUPFAM" id="SSF53335">
    <property type="entry name" value="S-adenosyl-L-methionine-dependent methyltransferases"/>
    <property type="match status" value="1"/>
</dbReference>
<feature type="coiled-coil region" evidence="1">
    <location>
        <begin position="337"/>
        <end position="364"/>
    </location>
</feature>
<dbReference type="Gene3D" id="3.40.50.2000">
    <property type="entry name" value="Glycogen Phosphorylase B"/>
    <property type="match status" value="2"/>
</dbReference>
<dbReference type="GO" id="GO:0008168">
    <property type="term" value="F:methyltransferase activity"/>
    <property type="evidence" value="ECO:0007669"/>
    <property type="project" value="UniProtKB-KW"/>
</dbReference>
<sequence length="1153" mass="127953">MSSPVPDSPSFFTGKPTKMICNACSGTSFKPFAVRADGMEIQQCTRCGLGVIARLPESTEAYYDDNYYVNGESSGYADYSFMAEHGLGWAFALVRLLADHGKILDIGCADGYLLDKFADAFDKFGIEVNAKAAGQAQGKGIKLLGNDLLDPQLVHEHRAAFDVVTAIAVFEHLLDLRGGFRAALDLLKDDGFLLFEVPVMSAESSNAAWLNSSLEHIYYPTEESIRHIVEKELGAHLTGAEIPIKDYASTYIGIVTKNERQAARVNDVFERLLNADFDSAATEEVRASTHLHLLHAGQATEASVQSLTRLDGSEFTPPLVARIAQLWSFDLKRLQSRAVQAADCEAASREIQRLKSEVEVILADARLNAAQATEAINFEIRRAAEREGEAAALRRKLSEEVGKTAAIEHRALETAGRLEAMQQTIAWRATAPVRRWATNNPRAARRAKQLAKLVWWTLRGRIFDHLREFRRRRALAGSGAGSLEAIRRTAEAVRLLPPAGVVPDAVNPPSGPDWPSDRPLVSIVIPCFNYGHVVGDAIRSVEAQTFADIEIIVVEGGSSSPESRQRLVEAVGKASPKLRLLLQDKPYRAGANRNFGISHARGKYICCLDADDRIAPTYIEKAVFVLEHSGYQVVSPGLQFFGDKSEVWTPHERPTLDMLLEGNNALTCAVYPKDLWRKAGGYRDSDPATGHVHEDWLFWVRLAALGARFIGIREPLFLYRSHGETLSNSRAVLENEVQKILVHRFNEDVLTEEAIHTARTNGASPPPRLPQSFASRRRFHIQIAGPSLLIAMPFLVLGGAERLLSGIVSQLAKNGWRVTIVTTVPVGQAHGDTTSWFESATLEIFHLPRFLEQEYWRDFIDHLLQSKNIQLLWVIGSAFVYDQLPALKLRHPRLAVADLLFNTVGHTANNRRYADCIDLTFVENSEVRQWLIAAGERPERIQMVESGVDLDQNAPAAKDQLPVGFDEISSESVVVGFFGRWSEEKDPLGFVEIAKRLSKDIDVVFLMTGAGHLESEVKAAVAAANFPAGRFLLRGTVPEMKPYLQACDILCLPSRLDGRPNIVMEALASGTAIVASRVGALPEMMEEGRQGYLCEPGAYDEFARRIEELAADKEKLNNFKLSAREFSERRFDIKKMLRRYEEELVKLMKASKN</sequence>
<reference evidence="3" key="1">
    <citation type="submission" date="2023-07" db="EMBL/GenBank/DDBJ databases">
        <title>Sorghum-associated microbial communities from plants grown in Nebraska, USA.</title>
        <authorList>
            <person name="Schachtman D."/>
        </authorList>
    </citation>
    <scope>NUCLEOTIDE SEQUENCE</scope>
    <source>
        <strain evidence="3">DS3754</strain>
    </source>
</reference>
<gene>
    <name evidence="3" type="ORF">J2W31_004939</name>
</gene>
<dbReference type="AlphaFoldDB" id="A0AAW8D712"/>
<protein>
    <submittedName>
        <fullName evidence="3">Glycosyltransferase involved in cell wall biosynthesis/2-polyprenyl-3-methyl-5-hydroxy-6-metoxy-1, 4-benzoquinol methylase</fullName>
    </submittedName>
</protein>
<dbReference type="CDD" id="cd03801">
    <property type="entry name" value="GT4_PimA-like"/>
    <property type="match status" value="1"/>
</dbReference>
<comment type="caution">
    <text evidence="3">The sequence shown here is derived from an EMBL/GenBank/DDBJ whole genome shotgun (WGS) entry which is preliminary data.</text>
</comment>
<dbReference type="SUPFAM" id="SSF53448">
    <property type="entry name" value="Nucleotide-diphospho-sugar transferases"/>
    <property type="match status" value="1"/>
</dbReference>
<dbReference type="Pfam" id="PF00535">
    <property type="entry name" value="Glycos_transf_2"/>
    <property type="match status" value="1"/>
</dbReference>
<dbReference type="Pfam" id="PF13692">
    <property type="entry name" value="Glyco_trans_1_4"/>
    <property type="match status" value="1"/>
</dbReference>
<dbReference type="Gene3D" id="3.40.50.150">
    <property type="entry name" value="Vaccinia Virus protein VP39"/>
    <property type="match status" value="1"/>
</dbReference>
<evidence type="ECO:0000313" key="3">
    <source>
        <dbReference type="EMBL" id="MDP9895812.1"/>
    </source>
</evidence>